<evidence type="ECO:0000313" key="1">
    <source>
        <dbReference type="EMBL" id="NIH57891.1"/>
    </source>
</evidence>
<evidence type="ECO:0008006" key="3">
    <source>
        <dbReference type="Google" id="ProtNLM"/>
    </source>
</evidence>
<dbReference type="EMBL" id="JAAMOZ010000001">
    <property type="protein sequence ID" value="NIH57891.1"/>
    <property type="molecule type" value="Genomic_DNA"/>
</dbReference>
<evidence type="ECO:0000313" key="2">
    <source>
        <dbReference type="Proteomes" id="UP000749311"/>
    </source>
</evidence>
<proteinExistence type="predicted"/>
<name>A0ABX0SMA5_9ACTN</name>
<keyword evidence="2" id="KW-1185">Reference proteome</keyword>
<reference evidence="1 2" key="1">
    <citation type="submission" date="2020-02" db="EMBL/GenBank/DDBJ databases">
        <title>Sequencing the genomes of 1000 actinobacteria strains.</title>
        <authorList>
            <person name="Klenk H.-P."/>
        </authorList>
    </citation>
    <scope>NUCLEOTIDE SEQUENCE [LARGE SCALE GENOMIC DNA]</scope>
    <source>
        <strain evidence="1 2">DSM 19609</strain>
    </source>
</reference>
<sequence length="292" mass="31102">MESPTPDYALVGEEGLASRTMSMTHRLLAGSGTPSLVAYHLDPMISVDSLAHGLTRHGELVVAGCLGEDDPIAEAPDDWPIEVRLDILKESPEPAVHIVAAAAHMLGSMEWVPDAVTAELLERGELPDRVAAIASSPNGRLASITTTRVLLHDSLGVTPVAFSDISARHMSGQAGDEENSAFPPLDAELDVFETVACIGPDDLTALFFSVINHQTPGLVMTRRPLVATCQHVAGKVFCVDVDRTGVVLMRAAPEETVTVYIPLAKQATTLDEFGLLFASITQGLTPSRQPRI</sequence>
<protein>
    <recommendedName>
        <fullName evidence="3">DUF2470 domain-containing protein</fullName>
    </recommendedName>
</protein>
<dbReference type="RefSeq" id="WP_167168343.1">
    <property type="nucleotide sequence ID" value="NZ_BAAAOO010000007.1"/>
</dbReference>
<organism evidence="1 2">
    <name type="scientific">Brooklawnia cerclae</name>
    <dbReference type="NCBI Taxonomy" id="349934"/>
    <lineage>
        <taxon>Bacteria</taxon>
        <taxon>Bacillati</taxon>
        <taxon>Actinomycetota</taxon>
        <taxon>Actinomycetes</taxon>
        <taxon>Propionibacteriales</taxon>
        <taxon>Propionibacteriaceae</taxon>
        <taxon>Brooklawnia</taxon>
    </lineage>
</organism>
<accession>A0ABX0SMA5</accession>
<gene>
    <name evidence="1" type="ORF">FB473_002536</name>
</gene>
<comment type="caution">
    <text evidence="1">The sequence shown here is derived from an EMBL/GenBank/DDBJ whole genome shotgun (WGS) entry which is preliminary data.</text>
</comment>
<dbReference type="Proteomes" id="UP000749311">
    <property type="component" value="Unassembled WGS sequence"/>
</dbReference>